<evidence type="ECO:0000313" key="1">
    <source>
        <dbReference type="EMBL" id="GAH01165.1"/>
    </source>
</evidence>
<proteinExistence type="predicted"/>
<name>X1CYP6_9ZZZZ</name>
<dbReference type="AlphaFoldDB" id="X1CYP6"/>
<organism evidence="1">
    <name type="scientific">marine sediment metagenome</name>
    <dbReference type="NCBI Taxonomy" id="412755"/>
    <lineage>
        <taxon>unclassified sequences</taxon>
        <taxon>metagenomes</taxon>
        <taxon>ecological metagenomes</taxon>
    </lineage>
</organism>
<accession>X1CYP6</accession>
<dbReference type="EMBL" id="BART01026793">
    <property type="protein sequence ID" value="GAH01165.1"/>
    <property type="molecule type" value="Genomic_DNA"/>
</dbReference>
<comment type="caution">
    <text evidence="1">The sequence shown here is derived from an EMBL/GenBank/DDBJ whole genome shotgun (WGS) entry which is preliminary data.</text>
</comment>
<gene>
    <name evidence="1" type="ORF">S01H4_47674</name>
</gene>
<reference evidence="1" key="1">
    <citation type="journal article" date="2014" name="Front. Microbiol.">
        <title>High frequency of phylogenetically diverse reductive dehalogenase-homologous genes in deep subseafloor sedimentary metagenomes.</title>
        <authorList>
            <person name="Kawai M."/>
            <person name="Futagami T."/>
            <person name="Toyoda A."/>
            <person name="Takaki Y."/>
            <person name="Nishi S."/>
            <person name="Hori S."/>
            <person name="Arai W."/>
            <person name="Tsubouchi T."/>
            <person name="Morono Y."/>
            <person name="Uchiyama I."/>
            <person name="Ito T."/>
            <person name="Fujiyama A."/>
            <person name="Inagaki F."/>
            <person name="Takami H."/>
        </authorList>
    </citation>
    <scope>NUCLEOTIDE SEQUENCE</scope>
    <source>
        <strain evidence="1">Expedition CK06-06</strain>
    </source>
</reference>
<protein>
    <submittedName>
        <fullName evidence="1">Uncharacterized protein</fullName>
    </submittedName>
</protein>
<sequence length="124" mass="13540">MGALSGFIVYSYRIHALAWQQSIAIEEARRGVSIMVKEIREATSGEDGSYPIEKAGNKEFIFYSDVDKDGAIERVRYFLGGSKSGNQIKECYSFSGGGSCNVDFSDFLQGSLTSAELKISVEGD</sequence>